<dbReference type="AlphaFoldDB" id="A0A445FE54"/>
<protein>
    <submittedName>
        <fullName evidence="3">Putative ribonuclease H protein</fullName>
    </submittedName>
</protein>
<dbReference type="CDD" id="cd06222">
    <property type="entry name" value="RNase_H_like"/>
    <property type="match status" value="1"/>
</dbReference>
<dbReference type="PANTHER" id="PTHR47723:SF19">
    <property type="entry name" value="POLYNUCLEOTIDYL TRANSFERASE, RIBONUCLEASE H-LIKE SUPERFAMILY PROTEIN"/>
    <property type="match status" value="1"/>
</dbReference>
<evidence type="ECO:0000313" key="4">
    <source>
        <dbReference type="Proteomes" id="UP000289340"/>
    </source>
</evidence>
<dbReference type="SUPFAM" id="SSF53098">
    <property type="entry name" value="Ribonuclease H-like"/>
    <property type="match status" value="1"/>
</dbReference>
<dbReference type="EMBL" id="QZWG01000019">
    <property type="protein sequence ID" value="RZB47139.1"/>
    <property type="molecule type" value="Genomic_DNA"/>
</dbReference>
<dbReference type="InterPro" id="IPR036397">
    <property type="entry name" value="RNaseH_sf"/>
</dbReference>
<dbReference type="Gene3D" id="3.30.420.10">
    <property type="entry name" value="Ribonuclease H-like superfamily/Ribonuclease H"/>
    <property type="match status" value="1"/>
</dbReference>
<gene>
    <name evidence="3" type="ORF">D0Y65_050961</name>
</gene>
<dbReference type="InterPro" id="IPR012337">
    <property type="entry name" value="RNaseH-like_sf"/>
</dbReference>
<reference evidence="3 4" key="1">
    <citation type="submission" date="2018-09" db="EMBL/GenBank/DDBJ databases">
        <title>A high-quality reference genome of wild soybean provides a powerful tool to mine soybean genomes.</title>
        <authorList>
            <person name="Xie M."/>
            <person name="Chung C.Y.L."/>
            <person name="Li M.-W."/>
            <person name="Wong F.-L."/>
            <person name="Chan T.-F."/>
            <person name="Lam H.-M."/>
        </authorList>
    </citation>
    <scope>NUCLEOTIDE SEQUENCE [LARGE SCALE GENOMIC DNA]</scope>
    <source>
        <strain evidence="4">cv. W05</strain>
        <tissue evidence="3">Hypocotyl of etiolated seedlings</tissue>
    </source>
</reference>
<evidence type="ECO:0000259" key="1">
    <source>
        <dbReference type="Pfam" id="PF13456"/>
    </source>
</evidence>
<evidence type="ECO:0000259" key="2">
    <source>
        <dbReference type="Pfam" id="PF13966"/>
    </source>
</evidence>
<feature type="non-terminal residue" evidence="3">
    <location>
        <position position="1"/>
    </location>
</feature>
<sequence length="255" mass="29280">CLIHEPNVHSASLGEWSCVWKSNILENIKIFLWLAMHGNLPTNFFCFKQHLSIVSSCWRYGYTEEDFIHLIRDFPQALVIWKHFHLDSDINFWSTTSTTPAPPREVVWKPPTNATLNLNMDGSAIGNPGPSGFRGLIRNNIGDWIIGFVGHYGYATNLFAELTTIHQGLQLIWRFGHHDVVCESDCKTTLHLICDANTGYHPYTTIINKIKDYRSKPRRLHFCHILREGNKCVGALAMIELSHEDNFVQWDTPPH</sequence>
<name>A0A445FE54_GLYSO</name>
<dbReference type="Proteomes" id="UP000289340">
    <property type="component" value="Chromosome 19"/>
</dbReference>
<feature type="domain" description="Reverse transcriptase zinc-binding" evidence="2">
    <location>
        <begin position="13"/>
        <end position="81"/>
    </location>
</feature>
<dbReference type="Pfam" id="PF13456">
    <property type="entry name" value="RVT_3"/>
    <property type="match status" value="1"/>
</dbReference>
<evidence type="ECO:0000313" key="3">
    <source>
        <dbReference type="EMBL" id="RZB47139.1"/>
    </source>
</evidence>
<proteinExistence type="predicted"/>
<organism evidence="3 4">
    <name type="scientific">Glycine soja</name>
    <name type="common">Wild soybean</name>
    <dbReference type="NCBI Taxonomy" id="3848"/>
    <lineage>
        <taxon>Eukaryota</taxon>
        <taxon>Viridiplantae</taxon>
        <taxon>Streptophyta</taxon>
        <taxon>Embryophyta</taxon>
        <taxon>Tracheophyta</taxon>
        <taxon>Spermatophyta</taxon>
        <taxon>Magnoliopsida</taxon>
        <taxon>eudicotyledons</taxon>
        <taxon>Gunneridae</taxon>
        <taxon>Pentapetalae</taxon>
        <taxon>rosids</taxon>
        <taxon>fabids</taxon>
        <taxon>Fabales</taxon>
        <taxon>Fabaceae</taxon>
        <taxon>Papilionoideae</taxon>
        <taxon>50 kb inversion clade</taxon>
        <taxon>NPAAA clade</taxon>
        <taxon>indigoferoid/millettioid clade</taxon>
        <taxon>Phaseoleae</taxon>
        <taxon>Glycine</taxon>
        <taxon>Glycine subgen. Soja</taxon>
    </lineage>
</organism>
<accession>A0A445FE54</accession>
<dbReference type="PANTHER" id="PTHR47723">
    <property type="entry name" value="OS05G0353850 PROTEIN"/>
    <property type="match status" value="1"/>
</dbReference>
<dbReference type="InterPro" id="IPR044730">
    <property type="entry name" value="RNase_H-like_dom_plant"/>
</dbReference>
<dbReference type="GO" id="GO:0003676">
    <property type="term" value="F:nucleic acid binding"/>
    <property type="evidence" value="ECO:0007669"/>
    <property type="project" value="InterPro"/>
</dbReference>
<dbReference type="GO" id="GO:0004523">
    <property type="term" value="F:RNA-DNA hybrid ribonuclease activity"/>
    <property type="evidence" value="ECO:0007669"/>
    <property type="project" value="InterPro"/>
</dbReference>
<feature type="domain" description="RNase H type-1" evidence="1">
    <location>
        <begin position="119"/>
        <end position="237"/>
    </location>
</feature>
<dbReference type="InterPro" id="IPR053151">
    <property type="entry name" value="RNase_H-like"/>
</dbReference>
<dbReference type="InterPro" id="IPR026960">
    <property type="entry name" value="RVT-Znf"/>
</dbReference>
<dbReference type="Pfam" id="PF13966">
    <property type="entry name" value="zf-RVT"/>
    <property type="match status" value="1"/>
</dbReference>
<comment type="caution">
    <text evidence="3">The sequence shown here is derived from an EMBL/GenBank/DDBJ whole genome shotgun (WGS) entry which is preliminary data.</text>
</comment>
<dbReference type="InterPro" id="IPR002156">
    <property type="entry name" value="RNaseH_domain"/>
</dbReference>
<keyword evidence="4" id="KW-1185">Reference proteome</keyword>